<evidence type="ECO:0000259" key="5">
    <source>
        <dbReference type="PROSITE" id="PS01180"/>
    </source>
</evidence>
<gene>
    <name evidence="6" type="ORF">DdX_06145</name>
</gene>
<dbReference type="PANTHER" id="PTHR24251:SF37">
    <property type="entry name" value="CUB DOMAIN-CONTAINING PROTEIN"/>
    <property type="match status" value="1"/>
</dbReference>
<evidence type="ECO:0000256" key="2">
    <source>
        <dbReference type="ARBA" id="ARBA00023157"/>
    </source>
</evidence>
<keyword evidence="1" id="KW-0677">Repeat</keyword>
<feature type="domain" description="CUB" evidence="5">
    <location>
        <begin position="87"/>
        <end position="231"/>
    </location>
</feature>
<evidence type="ECO:0000256" key="1">
    <source>
        <dbReference type="ARBA" id="ARBA00022737"/>
    </source>
</evidence>
<proteinExistence type="predicted"/>
<evidence type="ECO:0000313" key="7">
    <source>
        <dbReference type="Proteomes" id="UP001201812"/>
    </source>
</evidence>
<accession>A0AAD4NC64</accession>
<feature type="domain" description="CUB" evidence="5">
    <location>
        <begin position="364"/>
        <end position="482"/>
    </location>
</feature>
<dbReference type="SUPFAM" id="SSF49854">
    <property type="entry name" value="Spermadhesin, CUB domain"/>
    <property type="match status" value="10"/>
</dbReference>
<feature type="domain" description="CUB" evidence="5">
    <location>
        <begin position="232"/>
        <end position="360"/>
    </location>
</feature>
<evidence type="ECO:0000256" key="4">
    <source>
        <dbReference type="SAM" id="MobiDB-lite"/>
    </source>
</evidence>
<organism evidence="6 7">
    <name type="scientific">Ditylenchus destructor</name>
    <dbReference type="NCBI Taxonomy" id="166010"/>
    <lineage>
        <taxon>Eukaryota</taxon>
        <taxon>Metazoa</taxon>
        <taxon>Ecdysozoa</taxon>
        <taxon>Nematoda</taxon>
        <taxon>Chromadorea</taxon>
        <taxon>Rhabditida</taxon>
        <taxon>Tylenchina</taxon>
        <taxon>Tylenchomorpha</taxon>
        <taxon>Sphaerularioidea</taxon>
        <taxon>Anguinidae</taxon>
        <taxon>Anguininae</taxon>
        <taxon>Ditylenchus</taxon>
    </lineage>
</organism>
<evidence type="ECO:0000256" key="3">
    <source>
        <dbReference type="PROSITE-ProRule" id="PRU00059"/>
    </source>
</evidence>
<comment type="caution">
    <text evidence="6">The sequence shown here is derived from an EMBL/GenBank/DDBJ whole genome shotgun (WGS) entry which is preliminary data.</text>
</comment>
<dbReference type="InterPro" id="IPR000859">
    <property type="entry name" value="CUB_dom"/>
</dbReference>
<comment type="caution">
    <text evidence="3">Lacks conserved residue(s) required for the propagation of feature annotation.</text>
</comment>
<dbReference type="Gene3D" id="2.60.120.290">
    <property type="entry name" value="Spermadhesin, CUB domain"/>
    <property type="match status" value="9"/>
</dbReference>
<dbReference type="EMBL" id="JAKKPZ010000007">
    <property type="protein sequence ID" value="KAI1719026.1"/>
    <property type="molecule type" value="Genomic_DNA"/>
</dbReference>
<feature type="domain" description="CUB" evidence="5">
    <location>
        <begin position="488"/>
        <end position="599"/>
    </location>
</feature>
<feature type="disulfide bond" evidence="3">
    <location>
        <begin position="727"/>
        <end position="754"/>
    </location>
</feature>
<dbReference type="CDD" id="cd00041">
    <property type="entry name" value="CUB"/>
    <property type="match status" value="8"/>
</dbReference>
<feature type="region of interest" description="Disordered" evidence="4">
    <location>
        <begin position="1443"/>
        <end position="1489"/>
    </location>
</feature>
<dbReference type="InterPro" id="IPR035914">
    <property type="entry name" value="Sperma_CUB_dom_sf"/>
</dbReference>
<sequence length="1489" mass="165718">MPSNEFVNCSINSLEVYDSPVAINRTRISLFCETQKTPVSIKTSGNFAVIHFRIDTSLLATDSAVKCPHCQIGFSLRYETIELPTGCGGEIKPDDSGIFEGFMESPNFGQAYFPNLDCTWILNASSVFGNNASASDNSVDLALSQDQKVGIEFVEFDVATTVTQYSTTLIMRPITFTNCRGDYVQIPELNYVFCNHQLPPSELIVAPSLTIKFHTDAAVSGKGFMIKYRSVCQKVFTAENGTIASPNYPKASVRPFKCTYKIIAKPYQAIRINFNYIGLHTDMLTCFYRKEKHMDMEDYIELSGGLSTNEAINRRYVCSRFPFVAPGGEVVSSANRPFEITYSTSGSKANTGFNFDYQIIDVGCGGVFHGDQKKITSPNYPQNYLAHMYCVYHLSVPAGKGLRLNFESFDVEYVANRDDCDFDSVRVFDWFDDENNHGELLGKFCGMSLPPPLLSTLGKMVVVFISDRSVSGAGFSAIFKAADIATDCDRTFTAPSGTITFDPSIFSQITKCDYHILLSANHRILMSIQNFSAPCDYSTLMIKNGASDQSPGFPGLYRDSETCDDHPVKQIQSQSNKLFLRFKSTNLHDSYFTIKYEQFESTCGGYIRGHSGSISAPQYPHEDSKTLNCEWHISAAYGNKVRLQFTQIDDLDSDDGQGMCSQYARNYIDVADGPTVEGNILRRFCKKELTPMPIDSSGNELTVQYNQHGGSHHGALYGFLAHFSTVCNGILLQGHHGILQSPGYPDRVLQSRSCRWTIRTTPGSRIRLIFHLFRITDSNSPTESVSRGAMSRPRLQVTPTARTCSNFLSTDFEQIGEIRGTSLGAAFNISPITNTTIPFKFCSGMVEPTEILTKSNVVDIRFNSRNEPENHFWLTWVTVGCGGIITKNNSQILVNVSNDFTDASVSNMRRCQWQIQAPVGYVIRVWTEQMLVSEERYNDDEGLEFYAGQSNASRIAQTKYSSRINGKEFVSYTNELFVIFTTYTKSSKKFLTLDSNSGIILKANVSFIPNPSATGGAIIKVEKGHYVTIHSPNFPKSYPRGVEAIWQFEAPEGYVVSFELLSYTAPLLSRRSSIEDEELSYTESLYAKSNISCDLNTAYLRGGLSFFDGPYEKLSSATSMRLFRRICADVKSPLVFASGTNISVVSFRGSPYDSLIPSGDGDPSSGSPAGTSQVSGTTSSSVAAIGFQLKVGAQCGGRLFASNERKSILLTSKGLGGEAACEWEIVRMENIKGTPENSDSQITYLRIERVQKELGGHSAEFEVYCNSELKGRITQSTFDESVTHFIQYSCDSKMKLKAQDIYLNEEYLITYDIESSFCGGTVHGFSGMISLRSIENPTECEWLIETVPGSRVILNFRKFVLPISEHCTESYLELREFNSTGPLIGRFCGSSHPEKVEKQSIWMRLRHTPADFSEDEEDSQLASIDSTTYSISLSYEKVYGRDTNSHVTESPDYLTSGKISWSQEPIQEKENNSVGLEARFEPTQRDLSH</sequence>
<dbReference type="Pfam" id="PF00431">
    <property type="entry name" value="CUB"/>
    <property type="match status" value="7"/>
</dbReference>
<dbReference type="PANTHER" id="PTHR24251">
    <property type="entry name" value="OVOCHYMASE-RELATED"/>
    <property type="match status" value="1"/>
</dbReference>
<feature type="domain" description="CUB" evidence="5">
    <location>
        <begin position="1"/>
        <end position="81"/>
    </location>
</feature>
<feature type="region of interest" description="Disordered" evidence="4">
    <location>
        <begin position="1156"/>
        <end position="1175"/>
    </location>
</feature>
<keyword evidence="2 3" id="KW-1015">Disulfide bond</keyword>
<reference evidence="6" key="1">
    <citation type="submission" date="2022-01" db="EMBL/GenBank/DDBJ databases">
        <title>Genome Sequence Resource for Two Populations of Ditylenchus destructor, the Migratory Endoparasitic Phytonematode.</title>
        <authorList>
            <person name="Zhang H."/>
            <person name="Lin R."/>
            <person name="Xie B."/>
        </authorList>
    </citation>
    <scope>NUCLEOTIDE SEQUENCE</scope>
    <source>
        <strain evidence="6">BazhouSP</strain>
    </source>
</reference>
<feature type="domain" description="CUB" evidence="5">
    <location>
        <begin position="603"/>
        <end position="726"/>
    </location>
</feature>
<dbReference type="Proteomes" id="UP001201812">
    <property type="component" value="Unassembled WGS sequence"/>
</dbReference>
<evidence type="ECO:0000313" key="6">
    <source>
        <dbReference type="EMBL" id="KAI1719026.1"/>
    </source>
</evidence>
<feature type="domain" description="CUB" evidence="5">
    <location>
        <begin position="1014"/>
        <end position="1174"/>
    </location>
</feature>
<feature type="domain" description="CUB" evidence="5">
    <location>
        <begin position="1318"/>
        <end position="1431"/>
    </location>
</feature>
<keyword evidence="7" id="KW-1185">Reference proteome</keyword>
<dbReference type="PROSITE" id="PS01180">
    <property type="entry name" value="CUB"/>
    <property type="match status" value="10"/>
</dbReference>
<feature type="compositionally biased region" description="Basic and acidic residues" evidence="4">
    <location>
        <begin position="1478"/>
        <end position="1489"/>
    </location>
</feature>
<name>A0AAD4NC64_9BILA</name>
<feature type="domain" description="CUB" evidence="5">
    <location>
        <begin position="727"/>
        <end position="879"/>
    </location>
</feature>
<protein>
    <submittedName>
        <fullName evidence="6">CUB domain-containing protein</fullName>
    </submittedName>
</protein>
<dbReference type="SMART" id="SM00042">
    <property type="entry name" value="CUB"/>
    <property type="match status" value="9"/>
</dbReference>
<feature type="domain" description="CUB" evidence="5">
    <location>
        <begin position="881"/>
        <end position="1006"/>
    </location>
</feature>
<dbReference type="FunFam" id="2.60.120.290:FF:000013">
    <property type="entry name" value="Membrane frizzled-related protein"/>
    <property type="match status" value="1"/>
</dbReference>